<dbReference type="PANTHER" id="PTHR32063:SF24">
    <property type="entry name" value="CATION EFFLUX SYSTEM (ACRB_ACRD_ACRF FAMILY)"/>
    <property type="match status" value="1"/>
</dbReference>
<dbReference type="InterPro" id="IPR004763">
    <property type="entry name" value="CusA-like"/>
</dbReference>
<feature type="transmembrane region" description="Helical" evidence="8">
    <location>
        <begin position="1000"/>
        <end position="1021"/>
    </location>
</feature>
<feature type="transmembrane region" description="Helical" evidence="8">
    <location>
        <begin position="927"/>
        <end position="948"/>
    </location>
</feature>
<feature type="transmembrane region" description="Helical" evidence="8">
    <location>
        <begin position="419"/>
        <end position="442"/>
    </location>
</feature>
<sequence>MDVTARIHFVIAQPNRSGDLSFTASFMFDAIIRFSIQNKLVIGAFVLALIGWGGYSAYHLPVDAVPDITNNQVVVITQTPALAAQEAERFITTPLELAMANLQNVEEIRSVSKLGISVLTVVFTEDTDMLKARQLVSEQLQTAVQDIPTDYGRPFLAPITTGLGEIYQYTLVPQLGYEDKYSLSELRSVQDWIVKRQLAGIPGVIEISSFGGYLKQYEVAVDPDRLRSAGVTLTELADAMARNNANTGGSYIERNNQAYFIRGEGAVTNLKDIENTIIRTDHGLPIRIGNVATVRFGHAVRFGALTRNGEGEAVGGIVLMLKGADSETTIKGVKERIKRIQASLPEGVRIEPFIDRTKLIGKTINTVSRNLLEGGLIVITVLLILMGSWRAGLIVASVIPLAMLFTLGMMKTLGLSANLMSLGAIDFGLIVDGSIIIVEAVLHHFGQEKRFIDRTLNQDEMDEAVFESASAIRRSAAFGEIIILIVYLPILSLTGIEGKMFRPMAETVAFAILAALVLSLTYVPMMSALLLPKTVNNKRTFSDRLMNWLYKHYEPIVRLALRWRKTTVLISLGMLALIILLFGRLGGEFIPQLDEGDMAIDFRMPSGTSLSATIDATIKAEKSLRKHFHEVRQIVARIGASEIPTDPMNVEQCDLMINMKDRADWTNATDRDDMGAKMAAVLEQEVPGSSVELTQPIQMRFNEMMTGVKSDIVVKIFGDDLQTLFDKANACGRLIEKVPGVAGLRVEQTVGLPQINIRYDRAKLSQYGVSVAEVNRLIKAGFAGEFTGPVYEGERRYDMVVRLDSARRQQMADLNGLYVALPGGGSIPLGEVAAINYVQAPAQISHDGTKRRINIGISIRGRDVESVVNDIRQRIEGKVKLPAGYYYTYGGAFENLERAKERLSVAVPVALFLIFLLLFATFNSLKYALLIFSSIPLAAVGGVLALWLRNMPFSISAGVGFIALFGVAVLNGIVLIGYLNELEKEGERNLNDRILHGLRVRFRPVIMTASVASLGFLPMALSTSAGAEVQKPLATVVIGGLLTATILTLVVLPVLYSLVAGKNKRDKSTPSAAVPTTLTILLLLGLVTTGIGQTSLPQVIDIANRQSLLLRGSTLEIESQRALIRSSFDPAKTNVELQVGQTQAQPTDYILGVTQTFALPSFYRAQKELYQSAATSAERRLALRRVELNAGVKRAYYQLLFDYRLSGLLRHQDSLYQNAARAAGVRYKTGETNRLEQVSADTRLQSVRLRRLTLRADMEAHLRTLQLLANAPTPIGIDTTFALRRDLPVADNTITEGNPALSVLQQERTVSRNQTSLERQRLKPDLLIGYYNQSIMHEIGFNVVQAGVAVPLFTQATKARIAAARINEQIIDNNFIYAQTQLTGQLATLQRNAETLRASLAYFEQSALVQARLIQSTALRSYRAGEIDYVEFFQNAQQAFAIEEQYLETVFNYTNVIIQTEQLLGLE</sequence>
<feature type="transmembrane region" description="Helical" evidence="8">
    <location>
        <begin position="476"/>
        <end position="496"/>
    </location>
</feature>
<keyword evidence="6 8" id="KW-1133">Transmembrane helix</keyword>
<organism evidence="9 10">
    <name type="scientific">Spirosoma soli</name>
    <dbReference type="NCBI Taxonomy" id="1770529"/>
    <lineage>
        <taxon>Bacteria</taxon>
        <taxon>Pseudomonadati</taxon>
        <taxon>Bacteroidota</taxon>
        <taxon>Cytophagia</taxon>
        <taxon>Cytophagales</taxon>
        <taxon>Cytophagaceae</taxon>
        <taxon>Spirosoma</taxon>
    </lineage>
</organism>
<feature type="transmembrane region" description="Helical" evidence="8">
    <location>
        <begin position="508"/>
        <end position="531"/>
    </location>
</feature>
<proteinExistence type="inferred from homology"/>
<dbReference type="Gene3D" id="3.30.70.1320">
    <property type="entry name" value="Multidrug efflux transporter AcrB pore domain like"/>
    <property type="match status" value="1"/>
</dbReference>
<dbReference type="PANTHER" id="PTHR32063">
    <property type="match status" value="1"/>
</dbReference>
<dbReference type="Pfam" id="PF00873">
    <property type="entry name" value="ACR_tran"/>
    <property type="match status" value="1"/>
</dbReference>
<dbReference type="RefSeq" id="WP_381526033.1">
    <property type="nucleotide sequence ID" value="NZ_JBHULN010000017.1"/>
</dbReference>
<gene>
    <name evidence="9" type="ORF">ACFSUS_22385</name>
</gene>
<dbReference type="Gene3D" id="3.30.70.1430">
    <property type="entry name" value="Multidrug efflux transporter AcrB pore domain"/>
    <property type="match status" value="2"/>
</dbReference>
<feature type="transmembrane region" description="Helical" evidence="8">
    <location>
        <begin position="1071"/>
        <end position="1092"/>
    </location>
</feature>
<dbReference type="SUPFAM" id="SSF56954">
    <property type="entry name" value="Outer membrane efflux proteins (OEP)"/>
    <property type="match status" value="1"/>
</dbReference>
<feature type="transmembrane region" description="Helical" evidence="8">
    <location>
        <begin position="393"/>
        <end position="413"/>
    </location>
</feature>
<evidence type="ECO:0000256" key="1">
    <source>
        <dbReference type="ARBA" id="ARBA00004651"/>
    </source>
</evidence>
<feature type="transmembrane region" description="Helical" evidence="8">
    <location>
        <begin position="903"/>
        <end position="920"/>
    </location>
</feature>
<feature type="transmembrane region" description="Helical" evidence="8">
    <location>
        <begin position="954"/>
        <end position="979"/>
    </location>
</feature>
<comment type="subcellular location">
    <subcellularLocation>
        <location evidence="1">Cell membrane</location>
        <topology evidence="1">Multi-pass membrane protein</topology>
    </subcellularLocation>
</comment>
<dbReference type="Gene3D" id="1.20.1600.10">
    <property type="entry name" value="Outer membrane efflux proteins (OEP)"/>
    <property type="match status" value="1"/>
</dbReference>
<evidence type="ECO:0000256" key="4">
    <source>
        <dbReference type="ARBA" id="ARBA00022475"/>
    </source>
</evidence>
<name>A0ABW5MA42_9BACT</name>
<reference evidence="10" key="1">
    <citation type="journal article" date="2019" name="Int. J. Syst. Evol. Microbiol.">
        <title>The Global Catalogue of Microorganisms (GCM) 10K type strain sequencing project: providing services to taxonomists for standard genome sequencing and annotation.</title>
        <authorList>
            <consortium name="The Broad Institute Genomics Platform"/>
            <consortium name="The Broad Institute Genome Sequencing Center for Infectious Disease"/>
            <person name="Wu L."/>
            <person name="Ma J."/>
        </authorList>
    </citation>
    <scope>NUCLEOTIDE SEQUENCE [LARGE SCALE GENOMIC DNA]</scope>
    <source>
        <strain evidence="10">KCTC 42805</strain>
    </source>
</reference>
<keyword evidence="5 8" id="KW-0812">Transmembrane</keyword>
<keyword evidence="10" id="KW-1185">Reference proteome</keyword>
<feature type="transmembrane region" description="Helical" evidence="8">
    <location>
        <begin position="40"/>
        <end position="58"/>
    </location>
</feature>
<comment type="caution">
    <text evidence="9">The sequence shown here is derived from an EMBL/GenBank/DDBJ whole genome shotgun (WGS) entry which is preliminary data.</text>
</comment>
<evidence type="ECO:0000313" key="10">
    <source>
        <dbReference type="Proteomes" id="UP001597469"/>
    </source>
</evidence>
<keyword evidence="3" id="KW-0813">Transport</keyword>
<feature type="transmembrane region" description="Helical" evidence="8">
    <location>
        <begin position="568"/>
        <end position="587"/>
    </location>
</feature>
<dbReference type="Gene3D" id="3.30.2090.10">
    <property type="entry name" value="Multidrug efflux transporter AcrB TolC docking domain, DN and DC subdomains"/>
    <property type="match status" value="2"/>
</dbReference>
<dbReference type="Gene3D" id="1.20.1640.10">
    <property type="entry name" value="Multidrug efflux transporter AcrB transmembrane domain"/>
    <property type="match status" value="2"/>
</dbReference>
<accession>A0ABW5MA42</accession>
<keyword evidence="4" id="KW-1003">Cell membrane</keyword>
<evidence type="ECO:0000256" key="5">
    <source>
        <dbReference type="ARBA" id="ARBA00022692"/>
    </source>
</evidence>
<evidence type="ECO:0000256" key="7">
    <source>
        <dbReference type="ARBA" id="ARBA00023136"/>
    </source>
</evidence>
<evidence type="ECO:0000256" key="2">
    <source>
        <dbReference type="ARBA" id="ARBA00010942"/>
    </source>
</evidence>
<dbReference type="SUPFAM" id="SSF82714">
    <property type="entry name" value="Multidrug efflux transporter AcrB TolC docking domain, DN and DC subdomains"/>
    <property type="match status" value="2"/>
</dbReference>
<dbReference type="EMBL" id="JBHULN010000017">
    <property type="protein sequence ID" value="MFD2573406.1"/>
    <property type="molecule type" value="Genomic_DNA"/>
</dbReference>
<feature type="transmembrane region" description="Helical" evidence="8">
    <location>
        <begin position="1033"/>
        <end position="1059"/>
    </location>
</feature>
<comment type="similarity">
    <text evidence="2">Belongs to the resistance-nodulation-cell division (RND) (TC 2.A.6) family.</text>
</comment>
<feature type="transmembrane region" description="Helical" evidence="8">
    <location>
        <begin position="367"/>
        <end position="386"/>
    </location>
</feature>
<evidence type="ECO:0000256" key="8">
    <source>
        <dbReference type="SAM" id="Phobius"/>
    </source>
</evidence>
<dbReference type="SUPFAM" id="SSF82693">
    <property type="entry name" value="Multidrug efflux transporter AcrB pore domain, PN1, PN2, PC1 and PC2 subdomains"/>
    <property type="match status" value="2"/>
</dbReference>
<dbReference type="InterPro" id="IPR027463">
    <property type="entry name" value="AcrB_DN_DC_subdom"/>
</dbReference>
<evidence type="ECO:0000256" key="3">
    <source>
        <dbReference type="ARBA" id="ARBA00022448"/>
    </source>
</evidence>
<protein>
    <submittedName>
        <fullName evidence="9">CusA/CzcA family heavy metal efflux RND transporter</fullName>
    </submittedName>
</protein>
<dbReference type="Gene3D" id="3.30.70.1440">
    <property type="entry name" value="Multidrug efflux transporter AcrB pore domain"/>
    <property type="match status" value="1"/>
</dbReference>
<dbReference type="SUPFAM" id="SSF82866">
    <property type="entry name" value="Multidrug efflux transporter AcrB transmembrane domain"/>
    <property type="match status" value="2"/>
</dbReference>
<dbReference type="Proteomes" id="UP001597469">
    <property type="component" value="Unassembled WGS sequence"/>
</dbReference>
<keyword evidence="7 8" id="KW-0472">Membrane</keyword>
<dbReference type="NCBIfam" id="TIGR00914">
    <property type="entry name" value="2A0601"/>
    <property type="match status" value="1"/>
</dbReference>
<dbReference type="InterPro" id="IPR001036">
    <property type="entry name" value="Acrflvin-R"/>
</dbReference>
<evidence type="ECO:0000313" key="9">
    <source>
        <dbReference type="EMBL" id="MFD2573406.1"/>
    </source>
</evidence>
<evidence type="ECO:0000256" key="6">
    <source>
        <dbReference type="ARBA" id="ARBA00022989"/>
    </source>
</evidence>
<dbReference type="PRINTS" id="PR00702">
    <property type="entry name" value="ACRIFLAVINRP"/>
</dbReference>